<evidence type="ECO:0000256" key="1">
    <source>
        <dbReference type="ARBA" id="ARBA00000085"/>
    </source>
</evidence>
<protein>
    <recommendedName>
        <fullName evidence="2">histidine kinase</fullName>
        <ecNumber evidence="2">2.7.13.3</ecNumber>
    </recommendedName>
</protein>
<name>A0ABU9BI14_9BURK</name>
<feature type="domain" description="Response regulatory" evidence="5">
    <location>
        <begin position="622"/>
        <end position="734"/>
    </location>
</feature>
<keyword evidence="3" id="KW-0597">Phosphoprotein</keyword>
<organism evidence="6 7">
    <name type="scientific">Ideonella lacteola</name>
    <dbReference type="NCBI Taxonomy" id="2984193"/>
    <lineage>
        <taxon>Bacteria</taxon>
        <taxon>Pseudomonadati</taxon>
        <taxon>Pseudomonadota</taxon>
        <taxon>Betaproteobacteria</taxon>
        <taxon>Burkholderiales</taxon>
        <taxon>Sphaerotilaceae</taxon>
        <taxon>Ideonella</taxon>
    </lineage>
</organism>
<dbReference type="InterPro" id="IPR004358">
    <property type="entry name" value="Sig_transdc_His_kin-like_C"/>
</dbReference>
<dbReference type="PANTHER" id="PTHR43065:SF49">
    <property type="entry name" value="HISTIDINE KINASE"/>
    <property type="match status" value="1"/>
</dbReference>
<keyword evidence="7" id="KW-1185">Reference proteome</keyword>
<evidence type="ECO:0000259" key="5">
    <source>
        <dbReference type="PROSITE" id="PS50110"/>
    </source>
</evidence>
<evidence type="ECO:0000313" key="6">
    <source>
        <dbReference type="EMBL" id="MEK8029451.1"/>
    </source>
</evidence>
<comment type="catalytic activity">
    <reaction evidence="1">
        <text>ATP + protein L-histidine = ADP + protein N-phospho-L-histidine.</text>
        <dbReference type="EC" id="2.7.13.3"/>
    </reaction>
</comment>
<evidence type="ECO:0000313" key="7">
    <source>
        <dbReference type="Proteomes" id="UP001371218"/>
    </source>
</evidence>
<feature type="domain" description="Histidine kinase" evidence="4">
    <location>
        <begin position="383"/>
        <end position="601"/>
    </location>
</feature>
<keyword evidence="6" id="KW-0547">Nucleotide-binding</keyword>
<dbReference type="PROSITE" id="PS50109">
    <property type="entry name" value="HIS_KIN"/>
    <property type="match status" value="1"/>
</dbReference>
<dbReference type="InterPro" id="IPR036890">
    <property type="entry name" value="HATPase_C_sf"/>
</dbReference>
<dbReference type="PROSITE" id="PS50110">
    <property type="entry name" value="RESPONSE_REGULATORY"/>
    <property type="match status" value="1"/>
</dbReference>
<dbReference type="Pfam" id="PF00072">
    <property type="entry name" value="Response_reg"/>
    <property type="match status" value="1"/>
</dbReference>
<dbReference type="InterPro" id="IPR003594">
    <property type="entry name" value="HATPase_dom"/>
</dbReference>
<dbReference type="GO" id="GO:0005524">
    <property type="term" value="F:ATP binding"/>
    <property type="evidence" value="ECO:0007669"/>
    <property type="project" value="UniProtKB-KW"/>
</dbReference>
<dbReference type="Gene3D" id="3.40.50.2300">
    <property type="match status" value="1"/>
</dbReference>
<dbReference type="InterPro" id="IPR005467">
    <property type="entry name" value="His_kinase_dom"/>
</dbReference>
<dbReference type="SMART" id="SM00387">
    <property type="entry name" value="HATPase_c"/>
    <property type="match status" value="1"/>
</dbReference>
<dbReference type="Pfam" id="PF02518">
    <property type="entry name" value="HATPase_c"/>
    <property type="match status" value="1"/>
</dbReference>
<dbReference type="PANTHER" id="PTHR43065">
    <property type="entry name" value="SENSOR HISTIDINE KINASE"/>
    <property type="match status" value="1"/>
</dbReference>
<dbReference type="Gene3D" id="3.30.565.10">
    <property type="entry name" value="Histidine kinase-like ATPase, C-terminal domain"/>
    <property type="match status" value="1"/>
</dbReference>
<gene>
    <name evidence="6" type="ORF">AACH06_01345</name>
</gene>
<dbReference type="Proteomes" id="UP001371218">
    <property type="component" value="Unassembled WGS sequence"/>
</dbReference>
<comment type="caution">
    <text evidence="6">The sequence shown here is derived from an EMBL/GenBank/DDBJ whole genome shotgun (WGS) entry which is preliminary data.</text>
</comment>
<dbReference type="SMART" id="SM00448">
    <property type="entry name" value="REC"/>
    <property type="match status" value="1"/>
</dbReference>
<accession>A0ABU9BI14</accession>
<dbReference type="SUPFAM" id="SSF52172">
    <property type="entry name" value="CheY-like"/>
    <property type="match status" value="1"/>
</dbReference>
<dbReference type="Gene3D" id="1.10.287.130">
    <property type="match status" value="1"/>
</dbReference>
<dbReference type="InterPro" id="IPR011006">
    <property type="entry name" value="CheY-like_superfamily"/>
</dbReference>
<evidence type="ECO:0000256" key="3">
    <source>
        <dbReference type="PROSITE-ProRule" id="PRU00169"/>
    </source>
</evidence>
<proteinExistence type="predicted"/>
<evidence type="ECO:0000259" key="4">
    <source>
        <dbReference type="PROSITE" id="PS50109"/>
    </source>
</evidence>
<reference evidence="6 7" key="1">
    <citation type="submission" date="2024-04" db="EMBL/GenBank/DDBJ databases">
        <title>Novel species of the genus Ideonella isolated from streams.</title>
        <authorList>
            <person name="Lu H."/>
        </authorList>
    </citation>
    <scope>NUCLEOTIDE SEQUENCE [LARGE SCALE GENOMIC DNA]</scope>
    <source>
        <strain evidence="6 7">DXS29W</strain>
    </source>
</reference>
<sequence>MPISIRSRLLLLVMSVLLPAVAGALWVVFDTFRSERETMERGLRDTTAALSMVVDRELMQRAAIARTLAMSGLLDEVPTMSAEERSFFDRQARHALQGLSGWVELRTEAGVQMSTHVPPGAAPLPGLPSPPKALSENEEISPLVRDPDTGEWHAAAVAPVRRAEKTVANLVVTILPIELQHIIDQQRLPSGWVATVMDPQGMIVARSPGGAAYIGRVATDDMRDLMKAHREHLFESRTLDGVPVRGYFSTSSQGWTFLTAVPRAQFAGRVPAAVLQLLLGGAVLLGMAIAGARWVSRRIVGPVEALRDMAEQMQAGQPVQSHATGIGECDHVANALEAASFAQQRARVELERKVNEAIARTREAEQRVSHNQRVEALGRLTGGVAHDVNNLLGVISNSAYLIERRNDGQLDLTSPLAATMRAVEAGRRLTQHLLRFAGRHATRPERQHLVSTLPDMQELLGIVVGKRVEVTVKVAPDTRPVVVDGSELELALLNVALNARDAMPKGGHLCVEAGNALPEDTTDLPPGDYVIITITDDGAGISDEVANRAFEPFFTTKEAGLGSGLGLSQVHGFCAEAGGLARIAGTPGLGTAVSLLLPAAPPSTAPIRATQTGEQATLAGLRMLVVEDNESLGDVTAAVLGSYGGQVQLVRSAEAALELFGDGPPRFDAVLSDIVMPGGMDGVALARQLRQLHPQLPVVLISGFSHVRPADGEFTVLSKPCAPQDLVAALGRAVSAAT</sequence>
<dbReference type="SUPFAM" id="SSF55874">
    <property type="entry name" value="ATPase domain of HSP90 chaperone/DNA topoisomerase II/histidine kinase"/>
    <property type="match status" value="1"/>
</dbReference>
<dbReference type="EC" id="2.7.13.3" evidence="2"/>
<evidence type="ECO:0000256" key="2">
    <source>
        <dbReference type="ARBA" id="ARBA00012438"/>
    </source>
</evidence>
<dbReference type="EMBL" id="JBBUTG010000001">
    <property type="protein sequence ID" value="MEK8029451.1"/>
    <property type="molecule type" value="Genomic_DNA"/>
</dbReference>
<keyword evidence="6" id="KW-0067">ATP-binding</keyword>
<dbReference type="RefSeq" id="WP_341423788.1">
    <property type="nucleotide sequence ID" value="NZ_JBBUTG010000001.1"/>
</dbReference>
<dbReference type="InterPro" id="IPR001789">
    <property type="entry name" value="Sig_transdc_resp-reg_receiver"/>
</dbReference>
<feature type="modified residue" description="4-aspartylphosphate" evidence="3">
    <location>
        <position position="673"/>
    </location>
</feature>
<dbReference type="CDD" id="cd18774">
    <property type="entry name" value="PDC2_HK_sensor"/>
    <property type="match status" value="1"/>
</dbReference>
<dbReference type="PRINTS" id="PR00344">
    <property type="entry name" value="BCTRLSENSOR"/>
</dbReference>